<dbReference type="EMBL" id="BPLQ01002835">
    <property type="protein sequence ID" value="GIX95920.1"/>
    <property type="molecule type" value="Genomic_DNA"/>
</dbReference>
<evidence type="ECO:0000313" key="2">
    <source>
        <dbReference type="Proteomes" id="UP001054837"/>
    </source>
</evidence>
<organism evidence="1 2">
    <name type="scientific">Caerostris darwini</name>
    <dbReference type="NCBI Taxonomy" id="1538125"/>
    <lineage>
        <taxon>Eukaryota</taxon>
        <taxon>Metazoa</taxon>
        <taxon>Ecdysozoa</taxon>
        <taxon>Arthropoda</taxon>
        <taxon>Chelicerata</taxon>
        <taxon>Arachnida</taxon>
        <taxon>Araneae</taxon>
        <taxon>Araneomorphae</taxon>
        <taxon>Entelegynae</taxon>
        <taxon>Araneoidea</taxon>
        <taxon>Araneidae</taxon>
        <taxon>Caerostris</taxon>
    </lineage>
</organism>
<gene>
    <name evidence="1" type="ORF">CDAR_389261</name>
</gene>
<accession>A0AAV4PFG6</accession>
<keyword evidence="2" id="KW-1185">Reference proteome</keyword>
<proteinExistence type="predicted"/>
<sequence>MSNEVRIIANKLHRNEYLKEFETEMLLMSKASLCSGVKSLTFNIFISSRHLRNEVLLNVLRLDPSKIFKRPPSKTATSFPNPPPEITKHNDSTVAIIERDSLAYRCANEQRVPK</sequence>
<dbReference type="Proteomes" id="UP001054837">
    <property type="component" value="Unassembled WGS sequence"/>
</dbReference>
<evidence type="ECO:0000313" key="1">
    <source>
        <dbReference type="EMBL" id="GIX95920.1"/>
    </source>
</evidence>
<protein>
    <submittedName>
        <fullName evidence="1">Uncharacterized protein</fullName>
    </submittedName>
</protein>
<dbReference type="AlphaFoldDB" id="A0AAV4PFG6"/>
<reference evidence="1 2" key="1">
    <citation type="submission" date="2021-06" db="EMBL/GenBank/DDBJ databases">
        <title>Caerostris darwini draft genome.</title>
        <authorList>
            <person name="Kono N."/>
            <person name="Arakawa K."/>
        </authorList>
    </citation>
    <scope>NUCLEOTIDE SEQUENCE [LARGE SCALE GENOMIC DNA]</scope>
</reference>
<name>A0AAV4PFG6_9ARAC</name>
<comment type="caution">
    <text evidence="1">The sequence shown here is derived from an EMBL/GenBank/DDBJ whole genome shotgun (WGS) entry which is preliminary data.</text>
</comment>